<dbReference type="PANTHER" id="PTHR45138:SF9">
    <property type="entry name" value="DIGUANYLATE CYCLASE DGCM-RELATED"/>
    <property type="match status" value="1"/>
</dbReference>
<comment type="catalytic activity">
    <reaction evidence="3">
        <text>2 GTP = 3',3'-c-di-GMP + 2 diphosphate</text>
        <dbReference type="Rhea" id="RHEA:24898"/>
        <dbReference type="ChEBI" id="CHEBI:33019"/>
        <dbReference type="ChEBI" id="CHEBI:37565"/>
        <dbReference type="ChEBI" id="CHEBI:58805"/>
        <dbReference type="EC" id="2.7.7.65"/>
    </reaction>
</comment>
<dbReference type="InterPro" id="IPR029787">
    <property type="entry name" value="Nucleotide_cyclase"/>
</dbReference>
<sequence length="556" mass="63757">MAQNALLTQFYQPLLNHWSKAHGFRTLCELTCRHFALVFGVEKITLAVAYKSHWKIMLDMTEAGIQFHLPPLVFPEHSDVPFHQMHKAVRQHRPALLHDIELNPEPHVPRSVVSHTPKIRLLLPLVRRGIGIGCLTVDLPDNAATRQLQEDDFLQLSTLLAAELDAFLLNASIQDEHIGRRSAERELKISLQEQRHLQQQLQTLHDISFQLWRAHSMDHMLFTAVDEAKKHLDIDRMAIFLFEEGERMQGTYGTDLQGNTVDEHYFESAIPDMWFATLTLEQKEYLAIEENTPLYHDLKQVGFGWSAYVSLWDEDTPIGWIACDNLLSGMPLRDYHRQILKQFGFIVSQHLVRRRAEEQLIRLNTELEQRVSERTQALLQANEKLEKISRQDPLTEVANRRVFDEMFAEEWRRAERHQLPLSLLIMDVDHFKHYNDSYGHAAGDHCLKTLAKALSSLERRAGALFARYGGEEFVLLLPGQDQQAARYAAKRALYAVQALQLPRENGADSAPDIVTISIGVSTIIPSSCRTPGDFFKQADLALYEAKSKGRNQLFVA</sequence>
<proteinExistence type="predicted"/>
<dbReference type="SUPFAM" id="SSF55073">
    <property type="entry name" value="Nucleotide cyclase"/>
    <property type="match status" value="1"/>
</dbReference>
<dbReference type="PROSITE" id="PS50887">
    <property type="entry name" value="GGDEF"/>
    <property type="match status" value="1"/>
</dbReference>
<dbReference type="FunFam" id="3.30.70.270:FF:000001">
    <property type="entry name" value="Diguanylate cyclase domain protein"/>
    <property type="match status" value="1"/>
</dbReference>
<dbReference type="EMBL" id="LDOU01000005">
    <property type="protein sequence ID" value="KLV10720.1"/>
    <property type="molecule type" value="Genomic_DNA"/>
</dbReference>
<dbReference type="InterPro" id="IPR050469">
    <property type="entry name" value="Diguanylate_Cyclase"/>
</dbReference>
<evidence type="ECO:0000256" key="3">
    <source>
        <dbReference type="ARBA" id="ARBA00034247"/>
    </source>
</evidence>
<protein>
    <recommendedName>
        <fullName evidence="2">diguanylate cyclase</fullName>
        <ecNumber evidence="2">2.7.7.65</ecNumber>
    </recommendedName>
</protein>
<dbReference type="PANTHER" id="PTHR45138">
    <property type="entry name" value="REGULATORY COMPONENTS OF SENSORY TRANSDUCTION SYSTEM"/>
    <property type="match status" value="1"/>
</dbReference>
<dbReference type="Proteomes" id="UP000035909">
    <property type="component" value="Unassembled WGS sequence"/>
</dbReference>
<dbReference type="GO" id="GO:0043709">
    <property type="term" value="P:cell adhesion involved in single-species biofilm formation"/>
    <property type="evidence" value="ECO:0007669"/>
    <property type="project" value="TreeGrafter"/>
</dbReference>
<dbReference type="Pfam" id="PF00990">
    <property type="entry name" value="GGDEF"/>
    <property type="match status" value="1"/>
</dbReference>
<dbReference type="SUPFAM" id="SSF55781">
    <property type="entry name" value="GAF domain-like"/>
    <property type="match status" value="1"/>
</dbReference>
<dbReference type="PATRIC" id="fig|320778.3.peg.972"/>
<dbReference type="InterPro" id="IPR029016">
    <property type="entry name" value="GAF-like_dom_sf"/>
</dbReference>
<name>A0A0J1HGI9_9GAMM</name>
<feature type="coiled-coil region" evidence="4">
    <location>
        <begin position="353"/>
        <end position="384"/>
    </location>
</feature>
<dbReference type="CDD" id="cd01949">
    <property type="entry name" value="GGDEF"/>
    <property type="match status" value="1"/>
</dbReference>
<dbReference type="Gene3D" id="3.30.70.270">
    <property type="match status" value="1"/>
</dbReference>
<dbReference type="STRING" id="320778.ABT57_04525"/>
<evidence type="ECO:0000259" key="5">
    <source>
        <dbReference type="PROSITE" id="PS50887"/>
    </source>
</evidence>
<gene>
    <name evidence="6" type="ORF">ABT57_04525</name>
</gene>
<dbReference type="InterPro" id="IPR043128">
    <property type="entry name" value="Rev_trsase/Diguanyl_cyclase"/>
</dbReference>
<dbReference type="GO" id="GO:0005886">
    <property type="term" value="C:plasma membrane"/>
    <property type="evidence" value="ECO:0007669"/>
    <property type="project" value="TreeGrafter"/>
</dbReference>
<keyword evidence="7" id="KW-1185">Reference proteome</keyword>
<dbReference type="AlphaFoldDB" id="A0A0J1HGI9"/>
<dbReference type="InterPro" id="IPR003018">
    <property type="entry name" value="GAF"/>
</dbReference>
<reference evidence="6 7" key="1">
    <citation type="submission" date="2015-05" db="EMBL/GenBank/DDBJ databases">
        <title>Photobacterium galathea sp. nov.</title>
        <authorList>
            <person name="Machado H."/>
            <person name="Gram L."/>
        </authorList>
    </citation>
    <scope>NUCLEOTIDE SEQUENCE [LARGE SCALE GENOMIC DNA]</scope>
    <source>
        <strain evidence="6 7">DSM 22954</strain>
    </source>
</reference>
<evidence type="ECO:0000313" key="6">
    <source>
        <dbReference type="EMBL" id="KLV10720.1"/>
    </source>
</evidence>
<organism evidence="6 7">
    <name type="scientific">Photobacterium ganghwense</name>
    <dbReference type="NCBI Taxonomy" id="320778"/>
    <lineage>
        <taxon>Bacteria</taxon>
        <taxon>Pseudomonadati</taxon>
        <taxon>Pseudomonadota</taxon>
        <taxon>Gammaproteobacteria</taxon>
        <taxon>Vibrionales</taxon>
        <taxon>Vibrionaceae</taxon>
        <taxon>Photobacterium</taxon>
    </lineage>
</organism>
<keyword evidence="4" id="KW-0175">Coiled coil</keyword>
<dbReference type="GO" id="GO:1902201">
    <property type="term" value="P:negative regulation of bacterial-type flagellum-dependent cell motility"/>
    <property type="evidence" value="ECO:0007669"/>
    <property type="project" value="TreeGrafter"/>
</dbReference>
<dbReference type="NCBIfam" id="TIGR00254">
    <property type="entry name" value="GGDEF"/>
    <property type="match status" value="1"/>
</dbReference>
<feature type="domain" description="GGDEF" evidence="5">
    <location>
        <begin position="419"/>
        <end position="556"/>
    </location>
</feature>
<dbReference type="GO" id="GO:0052621">
    <property type="term" value="F:diguanylate cyclase activity"/>
    <property type="evidence" value="ECO:0007669"/>
    <property type="project" value="UniProtKB-EC"/>
</dbReference>
<dbReference type="Gene3D" id="3.30.450.40">
    <property type="match status" value="1"/>
</dbReference>
<dbReference type="InterPro" id="IPR000160">
    <property type="entry name" value="GGDEF_dom"/>
</dbReference>
<dbReference type="SMART" id="SM00267">
    <property type="entry name" value="GGDEF"/>
    <property type="match status" value="1"/>
</dbReference>
<dbReference type="OrthoDB" id="9803824at2"/>
<dbReference type="EC" id="2.7.7.65" evidence="2"/>
<evidence type="ECO:0000256" key="4">
    <source>
        <dbReference type="SAM" id="Coils"/>
    </source>
</evidence>
<comment type="caution">
    <text evidence="6">The sequence shown here is derived from an EMBL/GenBank/DDBJ whole genome shotgun (WGS) entry which is preliminary data.</text>
</comment>
<evidence type="ECO:0000256" key="2">
    <source>
        <dbReference type="ARBA" id="ARBA00012528"/>
    </source>
</evidence>
<comment type="cofactor">
    <cofactor evidence="1">
        <name>Mg(2+)</name>
        <dbReference type="ChEBI" id="CHEBI:18420"/>
    </cofactor>
</comment>
<dbReference type="Pfam" id="PF01590">
    <property type="entry name" value="GAF"/>
    <property type="match status" value="1"/>
</dbReference>
<accession>A0A0J1HGI9</accession>
<evidence type="ECO:0000256" key="1">
    <source>
        <dbReference type="ARBA" id="ARBA00001946"/>
    </source>
</evidence>
<dbReference type="RefSeq" id="WP_047884020.1">
    <property type="nucleotide sequence ID" value="NZ_CP071325.1"/>
</dbReference>
<evidence type="ECO:0000313" key="7">
    <source>
        <dbReference type="Proteomes" id="UP000035909"/>
    </source>
</evidence>